<feature type="region of interest" description="Disordered" evidence="1">
    <location>
        <begin position="153"/>
        <end position="197"/>
    </location>
</feature>
<keyword evidence="4" id="KW-1185">Reference proteome</keyword>
<name>A0A8J2WTD2_9STRA</name>
<evidence type="ECO:0000256" key="2">
    <source>
        <dbReference type="SAM" id="SignalP"/>
    </source>
</evidence>
<feature type="chain" id="PRO_5035202921" evidence="2">
    <location>
        <begin position="18"/>
        <end position="291"/>
    </location>
</feature>
<dbReference type="EMBL" id="CAKKNE010000006">
    <property type="protein sequence ID" value="CAH0380090.1"/>
    <property type="molecule type" value="Genomic_DNA"/>
</dbReference>
<feature type="compositionally biased region" description="Basic and acidic residues" evidence="1">
    <location>
        <begin position="174"/>
        <end position="184"/>
    </location>
</feature>
<dbReference type="Proteomes" id="UP000789595">
    <property type="component" value="Unassembled WGS sequence"/>
</dbReference>
<proteinExistence type="predicted"/>
<evidence type="ECO:0000313" key="3">
    <source>
        <dbReference type="EMBL" id="CAH0380090.1"/>
    </source>
</evidence>
<comment type="caution">
    <text evidence="3">The sequence shown here is derived from an EMBL/GenBank/DDBJ whole genome shotgun (WGS) entry which is preliminary data.</text>
</comment>
<sequence>MRHPCGAIFAALLCCTALQPAFHRARTKRCAATDDELWADTSGDDIDLAGLDDVDALDRYKRRCAACAQLCVERDIAPSKVCVISKSEAAAVIAFGAGFRRFATDTVARASTIASALPKNATFLAQTPRKGPHDGKAAAFLKSRLVFERYRPGAKSRERGSRTKVSASRRKFLEKRDAEKKKSDAAPASRGLASPAEVSAALDEGSADDIGGVIGQDAGAAVAAASKLAETRPDELFGLVVPLRDAFGLDADFDVWPLLDVDDAALDELLGDLGGEDESDVEFESIRINPK</sequence>
<protein>
    <submittedName>
        <fullName evidence="3">Uncharacterized protein</fullName>
    </submittedName>
</protein>
<accession>A0A8J2WTD2</accession>
<organism evidence="3 4">
    <name type="scientific">Pelagomonas calceolata</name>
    <dbReference type="NCBI Taxonomy" id="35677"/>
    <lineage>
        <taxon>Eukaryota</taxon>
        <taxon>Sar</taxon>
        <taxon>Stramenopiles</taxon>
        <taxon>Ochrophyta</taxon>
        <taxon>Pelagophyceae</taxon>
        <taxon>Pelagomonadales</taxon>
        <taxon>Pelagomonadaceae</taxon>
        <taxon>Pelagomonas</taxon>
    </lineage>
</organism>
<evidence type="ECO:0000256" key="1">
    <source>
        <dbReference type="SAM" id="MobiDB-lite"/>
    </source>
</evidence>
<keyword evidence="2" id="KW-0732">Signal</keyword>
<evidence type="ECO:0000313" key="4">
    <source>
        <dbReference type="Proteomes" id="UP000789595"/>
    </source>
</evidence>
<feature type="signal peptide" evidence="2">
    <location>
        <begin position="1"/>
        <end position="17"/>
    </location>
</feature>
<gene>
    <name evidence="3" type="ORF">PECAL_6P17290</name>
</gene>
<dbReference type="AlphaFoldDB" id="A0A8J2WTD2"/>
<reference evidence="3" key="1">
    <citation type="submission" date="2021-11" db="EMBL/GenBank/DDBJ databases">
        <authorList>
            <consortium name="Genoscope - CEA"/>
            <person name="William W."/>
        </authorList>
    </citation>
    <scope>NUCLEOTIDE SEQUENCE</scope>
</reference>